<dbReference type="PROSITE" id="PS01124">
    <property type="entry name" value="HTH_ARAC_FAMILY_2"/>
    <property type="match status" value="1"/>
</dbReference>
<dbReference type="Proteomes" id="UP001259347">
    <property type="component" value="Unassembled WGS sequence"/>
</dbReference>
<dbReference type="SMART" id="SM00342">
    <property type="entry name" value="HTH_ARAC"/>
    <property type="match status" value="1"/>
</dbReference>
<evidence type="ECO:0000313" key="6">
    <source>
        <dbReference type="Proteomes" id="UP001259347"/>
    </source>
</evidence>
<evidence type="ECO:0000256" key="2">
    <source>
        <dbReference type="ARBA" id="ARBA00023125"/>
    </source>
</evidence>
<dbReference type="EMBL" id="JAVDUM010000007">
    <property type="protein sequence ID" value="MDR6867259.1"/>
    <property type="molecule type" value="Genomic_DNA"/>
</dbReference>
<dbReference type="RefSeq" id="WP_310019890.1">
    <property type="nucleotide sequence ID" value="NZ_JAVDUM010000007.1"/>
</dbReference>
<dbReference type="Gene3D" id="1.10.10.60">
    <property type="entry name" value="Homeodomain-like"/>
    <property type="match status" value="1"/>
</dbReference>
<evidence type="ECO:0000313" key="5">
    <source>
        <dbReference type="EMBL" id="MDR6867259.1"/>
    </source>
</evidence>
<dbReference type="PANTHER" id="PTHR46796">
    <property type="entry name" value="HTH-TYPE TRANSCRIPTIONAL ACTIVATOR RHAS-RELATED"/>
    <property type="match status" value="1"/>
</dbReference>
<sequence length="292" mass="31537">MGNVIDAMTIVRSLRNGHENPVGARRFRSVLVTSHVLDAGMEWTWDPPELGDDAFAGLVFAQGGLRLGASDGGLDPMVPDAGHFLHPRRVHRLVGVESGPVACIWLPWSALVEIEDGVRSPSSVIAATPLSSGLRAFLTAILTQPAAPTQYTDYLVERSLVEMVFGVLIEVAAKGVATGREPRAIDRARSLMLIRREDPDFNIGELAAEMHMSTRHLQRLFAEEKSSPADELRRTRVELAKELLNDPTYAPLSVEEIALHSGFGTAAGLRRAFAAFGLPSPAHARRTGPAAA</sequence>
<dbReference type="Pfam" id="PF12833">
    <property type="entry name" value="HTH_18"/>
    <property type="match status" value="1"/>
</dbReference>
<evidence type="ECO:0000256" key="1">
    <source>
        <dbReference type="ARBA" id="ARBA00023015"/>
    </source>
</evidence>
<dbReference type="InterPro" id="IPR050204">
    <property type="entry name" value="AraC_XylS_family_regulators"/>
</dbReference>
<feature type="domain" description="HTH araC/xylS-type" evidence="4">
    <location>
        <begin position="186"/>
        <end position="287"/>
    </location>
</feature>
<organism evidence="5 6">
    <name type="scientific">Microbacterium resistens</name>
    <dbReference type="NCBI Taxonomy" id="156977"/>
    <lineage>
        <taxon>Bacteria</taxon>
        <taxon>Bacillati</taxon>
        <taxon>Actinomycetota</taxon>
        <taxon>Actinomycetes</taxon>
        <taxon>Micrococcales</taxon>
        <taxon>Microbacteriaceae</taxon>
        <taxon>Microbacterium</taxon>
    </lineage>
</organism>
<gene>
    <name evidence="5" type="ORF">J2Y69_001860</name>
</gene>
<comment type="caution">
    <text evidence="5">The sequence shown here is derived from an EMBL/GenBank/DDBJ whole genome shotgun (WGS) entry which is preliminary data.</text>
</comment>
<accession>A0ABU1SCH7</accession>
<evidence type="ECO:0000259" key="4">
    <source>
        <dbReference type="PROSITE" id="PS01124"/>
    </source>
</evidence>
<keyword evidence="3" id="KW-0804">Transcription</keyword>
<reference evidence="5 6" key="1">
    <citation type="submission" date="2023-07" db="EMBL/GenBank/DDBJ databases">
        <title>Sorghum-associated microbial communities from plants grown in Nebraska, USA.</title>
        <authorList>
            <person name="Schachtman D."/>
        </authorList>
    </citation>
    <scope>NUCLEOTIDE SEQUENCE [LARGE SCALE GENOMIC DNA]</scope>
    <source>
        <strain evidence="5 6">2980</strain>
    </source>
</reference>
<keyword evidence="2" id="KW-0238">DNA-binding</keyword>
<name>A0ABU1SCH7_9MICO</name>
<protein>
    <submittedName>
        <fullName evidence="5">AraC-like DNA-binding protein</fullName>
    </submittedName>
</protein>
<proteinExistence type="predicted"/>
<keyword evidence="1" id="KW-0805">Transcription regulation</keyword>
<keyword evidence="6" id="KW-1185">Reference proteome</keyword>
<dbReference type="InterPro" id="IPR018060">
    <property type="entry name" value="HTH_AraC"/>
</dbReference>
<evidence type="ECO:0000256" key="3">
    <source>
        <dbReference type="ARBA" id="ARBA00023163"/>
    </source>
</evidence>
<dbReference type="PANTHER" id="PTHR46796:SF6">
    <property type="entry name" value="ARAC SUBFAMILY"/>
    <property type="match status" value="1"/>
</dbReference>